<dbReference type="InterPro" id="IPR006195">
    <property type="entry name" value="aa-tRNA-synth_II"/>
</dbReference>
<name>A0A0N0BHB1_9HYME</name>
<keyword evidence="4" id="KW-0067">ATP-binding</keyword>
<evidence type="ECO:0000256" key="6">
    <source>
        <dbReference type="ARBA" id="ARBA00023146"/>
    </source>
</evidence>
<dbReference type="Gene3D" id="3.30.1370.240">
    <property type="match status" value="1"/>
</dbReference>
<dbReference type="Gene3D" id="1.10.10.2330">
    <property type="match status" value="1"/>
</dbReference>
<evidence type="ECO:0000256" key="4">
    <source>
        <dbReference type="ARBA" id="ARBA00022840"/>
    </source>
</evidence>
<dbReference type="Gene3D" id="1.20.1050.130">
    <property type="match status" value="1"/>
</dbReference>
<dbReference type="Pfam" id="PF01409">
    <property type="entry name" value="tRNA-synt_2d"/>
    <property type="match status" value="1"/>
</dbReference>
<keyword evidence="5" id="KW-0648">Protein biosynthesis</keyword>
<dbReference type="Pfam" id="PF18553">
    <property type="entry name" value="PheRS_DBD3"/>
    <property type="match status" value="1"/>
</dbReference>
<dbReference type="InterPro" id="IPR045864">
    <property type="entry name" value="aa-tRNA-synth_II/BPL/LPL"/>
</dbReference>
<dbReference type="InterPro" id="IPR040724">
    <property type="entry name" value="PheRS_DBD1"/>
</dbReference>
<dbReference type="AlphaFoldDB" id="A0A0N0BHB1"/>
<dbReference type="GO" id="GO:0006432">
    <property type="term" value="P:phenylalanyl-tRNA aminoacylation"/>
    <property type="evidence" value="ECO:0007669"/>
    <property type="project" value="TreeGrafter"/>
</dbReference>
<evidence type="ECO:0000256" key="5">
    <source>
        <dbReference type="ARBA" id="ARBA00022917"/>
    </source>
</evidence>
<feature type="domain" description="Aminoacyl-transfer RNA synthetases class-II family profile" evidence="7">
    <location>
        <begin position="222"/>
        <end position="446"/>
    </location>
</feature>
<dbReference type="PANTHER" id="PTHR11538:SF40">
    <property type="entry name" value="PHENYLALANINE--TRNA LIGASE ALPHA SUBUNIT"/>
    <property type="match status" value="1"/>
</dbReference>
<evidence type="ECO:0000256" key="1">
    <source>
        <dbReference type="ARBA" id="ARBA00012814"/>
    </source>
</evidence>
<dbReference type="SUPFAM" id="SSF55681">
    <property type="entry name" value="Class II aaRS and biotin synthetases"/>
    <property type="match status" value="1"/>
</dbReference>
<dbReference type="CDD" id="cd00496">
    <property type="entry name" value="PheRS_alpha_core"/>
    <property type="match status" value="1"/>
</dbReference>
<evidence type="ECO:0000259" key="7">
    <source>
        <dbReference type="PROSITE" id="PS50862"/>
    </source>
</evidence>
<sequence length="656" mass="75673">MAKQLTEQILVYLNKHEEVNSLHLSEVFGENHQKIIGAIKSLETLDDLITTKQITDKKWELTSEGQHVASYGSHEATVYNAIPDDGIPQSEIMQSVPFVKVGFSKALQAGWIVIDKSSGTPIVKKKVSSITDITQKDLKNLASLTDRLKNEYKKRKLIQEIVVKFVQLGKGPNFTTTIEKQETELTADLLANGAWKDKKFKPYNFDALGATLEVGHLHPLLKVRSEFRKIFLEMGFTEMPTNNFVESSFWNFDALFQPQQHPARDAHDTFFIAEPSRSTNFPMEYMEKVKKVHSEGGYGSLGYRYDWKIEEAQKNVLRTHTTAVSARMLYNLMQQGEFKPVRYFSIDRVFRNETLDATHLAEFHQIEGVVADYNLTMEIFCYHEGLKKWIEIGNSGMFRPEMLLPMGLPEGVNVIAWGLSLERPTMIKYGINNIRDLVGPKVDLEMVYNNPICRLNKTSQNSSQTKKAEDKKQELNKHENKSCTFKCAEKFEKQKLIIFCDPKHPIKFIELFFHHVKNYVNIFVTSYVHSSVQHVPNYLLNFCSEYRNEDQANDIHLTIIWKEIGIDPIMQLPGMYAITGKINVARYLNRLIENCYPRVLCYESKDALYANEIDNYLEKIHIFLHTNVHHGIHKKSRYVMGQDISIVDILLESLEK</sequence>
<dbReference type="Pfam" id="PF18552">
    <property type="entry name" value="PheRS_DBD1"/>
    <property type="match status" value="1"/>
</dbReference>
<dbReference type="EC" id="6.1.1.20" evidence="1"/>
<keyword evidence="3" id="KW-0547">Nucleotide-binding</keyword>
<dbReference type="GO" id="GO:0000049">
    <property type="term" value="F:tRNA binding"/>
    <property type="evidence" value="ECO:0007669"/>
    <property type="project" value="InterPro"/>
</dbReference>
<dbReference type="Proteomes" id="UP000053105">
    <property type="component" value="Unassembled WGS sequence"/>
</dbReference>
<dbReference type="Pfam" id="PF18569">
    <property type="entry name" value="Thioredoxin_16"/>
    <property type="match status" value="1"/>
</dbReference>
<evidence type="ECO:0000256" key="3">
    <source>
        <dbReference type="ARBA" id="ARBA00022741"/>
    </source>
</evidence>
<dbReference type="STRING" id="166423.A0A0N0BHB1"/>
<dbReference type="PANTHER" id="PTHR11538">
    <property type="entry name" value="PHENYLALANYL-TRNA SYNTHETASE"/>
    <property type="match status" value="1"/>
</dbReference>
<dbReference type="PROSITE" id="PS50862">
    <property type="entry name" value="AA_TRNA_LIGASE_II"/>
    <property type="match status" value="1"/>
</dbReference>
<protein>
    <recommendedName>
        <fullName evidence="1">phenylalanine--tRNA ligase</fullName>
        <ecNumber evidence="1">6.1.1.20</ecNumber>
    </recommendedName>
</protein>
<dbReference type="OrthoDB" id="238316at2759"/>
<dbReference type="GO" id="GO:0009328">
    <property type="term" value="C:phenylalanine-tRNA ligase complex"/>
    <property type="evidence" value="ECO:0007669"/>
    <property type="project" value="TreeGrafter"/>
</dbReference>
<dbReference type="Gene3D" id="1.10.10.2320">
    <property type="match status" value="1"/>
</dbReference>
<evidence type="ECO:0000313" key="9">
    <source>
        <dbReference type="Proteomes" id="UP000053105"/>
    </source>
</evidence>
<evidence type="ECO:0000256" key="2">
    <source>
        <dbReference type="ARBA" id="ARBA00022598"/>
    </source>
</evidence>
<gene>
    <name evidence="8" type="ORF">WN51_12586</name>
</gene>
<accession>A0A0N0BHB1</accession>
<keyword evidence="6" id="KW-0030">Aminoacyl-tRNA synthetase</keyword>
<evidence type="ECO:0000313" key="8">
    <source>
        <dbReference type="EMBL" id="KOX75798.1"/>
    </source>
</evidence>
<dbReference type="InterPro" id="IPR040725">
    <property type="entry name" value="PheRS_DBD3"/>
</dbReference>
<dbReference type="InterPro" id="IPR002319">
    <property type="entry name" value="Phenylalanyl-tRNA_Synthase"/>
</dbReference>
<organism evidence="8 9">
    <name type="scientific">Melipona quadrifasciata</name>
    <dbReference type="NCBI Taxonomy" id="166423"/>
    <lineage>
        <taxon>Eukaryota</taxon>
        <taxon>Metazoa</taxon>
        <taxon>Ecdysozoa</taxon>
        <taxon>Arthropoda</taxon>
        <taxon>Hexapoda</taxon>
        <taxon>Insecta</taxon>
        <taxon>Pterygota</taxon>
        <taxon>Neoptera</taxon>
        <taxon>Endopterygota</taxon>
        <taxon>Hymenoptera</taxon>
        <taxon>Apocrita</taxon>
        <taxon>Aculeata</taxon>
        <taxon>Apoidea</taxon>
        <taxon>Anthophila</taxon>
        <taxon>Apidae</taxon>
        <taxon>Melipona</taxon>
    </lineage>
</organism>
<dbReference type="GO" id="GO:0004826">
    <property type="term" value="F:phenylalanine-tRNA ligase activity"/>
    <property type="evidence" value="ECO:0007669"/>
    <property type="project" value="UniProtKB-EC"/>
</dbReference>
<proteinExistence type="predicted"/>
<dbReference type="GO" id="GO:0005829">
    <property type="term" value="C:cytosol"/>
    <property type="evidence" value="ECO:0007669"/>
    <property type="project" value="TreeGrafter"/>
</dbReference>
<dbReference type="GO" id="GO:0005524">
    <property type="term" value="F:ATP binding"/>
    <property type="evidence" value="ECO:0007669"/>
    <property type="project" value="UniProtKB-KW"/>
</dbReference>
<dbReference type="Gene3D" id="3.30.930.10">
    <property type="entry name" value="Bira Bifunctional Protein, Domain 2"/>
    <property type="match status" value="2"/>
</dbReference>
<keyword evidence="2 8" id="KW-0436">Ligase</keyword>
<dbReference type="InterPro" id="IPR041503">
    <property type="entry name" value="AIMP2_thioredoxin"/>
</dbReference>
<reference evidence="8 9" key="1">
    <citation type="submission" date="2015-07" db="EMBL/GenBank/DDBJ databases">
        <title>The genome of Melipona quadrifasciata.</title>
        <authorList>
            <person name="Pan H."/>
            <person name="Kapheim K."/>
        </authorList>
    </citation>
    <scope>NUCLEOTIDE SEQUENCE [LARGE SCALE GENOMIC DNA]</scope>
    <source>
        <strain evidence="8">0111107301</strain>
        <tissue evidence="8">Whole body</tissue>
    </source>
</reference>
<keyword evidence="9" id="KW-1185">Reference proteome</keyword>
<dbReference type="EMBL" id="KQ435758">
    <property type="protein sequence ID" value="KOX75798.1"/>
    <property type="molecule type" value="Genomic_DNA"/>
</dbReference>